<feature type="signal peptide" evidence="1">
    <location>
        <begin position="1"/>
        <end position="19"/>
    </location>
</feature>
<dbReference type="AlphaFoldDB" id="A0A914PL45"/>
<feature type="chain" id="PRO_5036883710" evidence="1">
    <location>
        <begin position="20"/>
        <end position="176"/>
    </location>
</feature>
<sequence>MSLRLIIVLGTCLNLFVLGQQQSGLSSMIAAGMTPAQIHQKYPYYNYFPSSSSGANYLYYNGYSHGDGKGESTWEKSVQMGIPGLDQSTLLARGREHFPMVDQSQLQQFHRPLYADPMISQALDLSAAQARLQQPPTFSSPSFPAFNQMFNPPQFPTFNPQFAQNGIQQQLFFSGR</sequence>
<reference evidence="3" key="1">
    <citation type="submission" date="2022-11" db="UniProtKB">
        <authorList>
            <consortium name="WormBaseParasite"/>
        </authorList>
    </citation>
    <scope>IDENTIFICATION</scope>
</reference>
<evidence type="ECO:0000256" key="1">
    <source>
        <dbReference type="SAM" id="SignalP"/>
    </source>
</evidence>
<evidence type="ECO:0000313" key="2">
    <source>
        <dbReference type="Proteomes" id="UP000887578"/>
    </source>
</evidence>
<proteinExistence type="predicted"/>
<name>A0A914PL45_9BILA</name>
<protein>
    <submittedName>
        <fullName evidence="3">Uncharacterized protein</fullName>
    </submittedName>
</protein>
<dbReference type="Proteomes" id="UP000887578">
    <property type="component" value="Unplaced"/>
</dbReference>
<organism evidence="2 3">
    <name type="scientific">Panagrolaimus davidi</name>
    <dbReference type="NCBI Taxonomy" id="227884"/>
    <lineage>
        <taxon>Eukaryota</taxon>
        <taxon>Metazoa</taxon>
        <taxon>Ecdysozoa</taxon>
        <taxon>Nematoda</taxon>
        <taxon>Chromadorea</taxon>
        <taxon>Rhabditida</taxon>
        <taxon>Tylenchina</taxon>
        <taxon>Panagrolaimomorpha</taxon>
        <taxon>Panagrolaimoidea</taxon>
        <taxon>Panagrolaimidae</taxon>
        <taxon>Panagrolaimus</taxon>
    </lineage>
</organism>
<keyword evidence="1" id="KW-0732">Signal</keyword>
<evidence type="ECO:0000313" key="3">
    <source>
        <dbReference type="WBParaSite" id="PDA_v2.g16551.t1"/>
    </source>
</evidence>
<accession>A0A914PL45</accession>
<dbReference type="WBParaSite" id="PDA_v2.g16551.t1">
    <property type="protein sequence ID" value="PDA_v2.g16551.t1"/>
    <property type="gene ID" value="PDA_v2.g16551"/>
</dbReference>
<keyword evidence="2" id="KW-1185">Reference proteome</keyword>